<dbReference type="InterPro" id="IPR036965">
    <property type="entry name" value="Terpene_synth_N_sf"/>
</dbReference>
<name>A0A371I9G5_MUCPR</name>
<dbReference type="InterPro" id="IPR008930">
    <property type="entry name" value="Terpenoid_cyclase/PrenylTrfase"/>
</dbReference>
<accession>A0A371I9G5</accession>
<dbReference type="Gene3D" id="1.50.10.130">
    <property type="entry name" value="Terpene synthase, N-terminal domain"/>
    <property type="match status" value="1"/>
</dbReference>
<dbReference type="SUPFAM" id="SSF48239">
    <property type="entry name" value="Terpenoid cyclases/Protein prenyltransferases"/>
    <property type="match status" value="1"/>
</dbReference>
<reference evidence="2" key="1">
    <citation type="submission" date="2018-05" db="EMBL/GenBank/DDBJ databases">
        <title>Draft genome of Mucuna pruriens seed.</title>
        <authorList>
            <person name="Nnadi N.E."/>
            <person name="Vos R."/>
            <person name="Hasami M.H."/>
            <person name="Devisetty U.K."/>
            <person name="Aguiy J.C."/>
        </authorList>
    </citation>
    <scope>NUCLEOTIDE SEQUENCE [LARGE SCALE GENOMIC DNA]</scope>
    <source>
        <strain evidence="2">JCA_2017</strain>
    </source>
</reference>
<dbReference type="STRING" id="157652.A0A371I9G5"/>
<dbReference type="AlphaFoldDB" id="A0A371I9G5"/>
<keyword evidence="3" id="KW-1185">Reference proteome</keyword>
<comment type="caution">
    <text evidence="2">The sequence shown here is derived from an EMBL/GenBank/DDBJ whole genome shotgun (WGS) entry which is preliminary data.</text>
</comment>
<dbReference type="GO" id="GO:0010333">
    <property type="term" value="F:terpene synthase activity"/>
    <property type="evidence" value="ECO:0007669"/>
    <property type="project" value="InterPro"/>
</dbReference>
<feature type="domain" description="Terpene synthase N-terminal" evidence="1">
    <location>
        <begin position="56"/>
        <end position="129"/>
    </location>
</feature>
<evidence type="ECO:0000313" key="2">
    <source>
        <dbReference type="EMBL" id="RDY11635.1"/>
    </source>
</evidence>
<dbReference type="Pfam" id="PF01397">
    <property type="entry name" value="Terpene_synth"/>
    <property type="match status" value="1"/>
</dbReference>
<organism evidence="2 3">
    <name type="scientific">Mucuna pruriens</name>
    <name type="common">Velvet bean</name>
    <name type="synonym">Dolichos pruriens</name>
    <dbReference type="NCBI Taxonomy" id="157652"/>
    <lineage>
        <taxon>Eukaryota</taxon>
        <taxon>Viridiplantae</taxon>
        <taxon>Streptophyta</taxon>
        <taxon>Embryophyta</taxon>
        <taxon>Tracheophyta</taxon>
        <taxon>Spermatophyta</taxon>
        <taxon>Magnoliopsida</taxon>
        <taxon>eudicotyledons</taxon>
        <taxon>Gunneridae</taxon>
        <taxon>Pentapetalae</taxon>
        <taxon>rosids</taxon>
        <taxon>fabids</taxon>
        <taxon>Fabales</taxon>
        <taxon>Fabaceae</taxon>
        <taxon>Papilionoideae</taxon>
        <taxon>50 kb inversion clade</taxon>
        <taxon>NPAAA clade</taxon>
        <taxon>indigoferoid/millettioid clade</taxon>
        <taxon>Phaseoleae</taxon>
        <taxon>Mucuna</taxon>
    </lineage>
</organism>
<dbReference type="OrthoDB" id="1877784at2759"/>
<protein>
    <recommendedName>
        <fullName evidence="1">Terpene synthase N-terminal domain-containing protein</fullName>
    </recommendedName>
</protein>
<dbReference type="Proteomes" id="UP000257109">
    <property type="component" value="Unassembled WGS sequence"/>
</dbReference>
<dbReference type="InterPro" id="IPR001906">
    <property type="entry name" value="Terpene_synth_N"/>
</dbReference>
<feature type="non-terminal residue" evidence="2">
    <location>
        <position position="1"/>
    </location>
</feature>
<dbReference type="EMBL" id="QJKJ01000603">
    <property type="protein sequence ID" value="RDY11635.1"/>
    <property type="molecule type" value="Genomic_DNA"/>
</dbReference>
<sequence length="162" mass="18747">MGLHFESCLFSFKPQIIATKAQLSQSFNPAKLDSFHIANKWNIVQEESSRAKTTKTGDLCISHSDKVEVMKNEFRNTVGENSLKGLYMIDALQRLNIDYHFQEEIEAFLQRQYENYNIIAGDNHNDIHDDCTSLQGYFVPAGHPSYSDTFYAKYHRQRDESL</sequence>
<evidence type="ECO:0000259" key="1">
    <source>
        <dbReference type="Pfam" id="PF01397"/>
    </source>
</evidence>
<proteinExistence type="predicted"/>
<evidence type="ECO:0000313" key="3">
    <source>
        <dbReference type="Proteomes" id="UP000257109"/>
    </source>
</evidence>
<gene>
    <name evidence="2" type="ORF">CR513_03665</name>
</gene>